<dbReference type="STRING" id="985054.SAMN05444358_11073"/>
<dbReference type="InterPro" id="IPR001360">
    <property type="entry name" value="Glyco_hydro_1"/>
</dbReference>
<evidence type="ECO:0000256" key="2">
    <source>
        <dbReference type="ARBA" id="ARBA00022777"/>
    </source>
</evidence>
<dbReference type="GO" id="GO:0005536">
    <property type="term" value="F:D-glucose binding"/>
    <property type="evidence" value="ECO:0007669"/>
    <property type="project" value="InterPro"/>
</dbReference>
<dbReference type="EMBL" id="FNNP01000010">
    <property type="protein sequence ID" value="SDX74134.1"/>
    <property type="molecule type" value="Genomic_DNA"/>
</dbReference>
<evidence type="ECO:0000256" key="1">
    <source>
        <dbReference type="ARBA" id="ARBA00022679"/>
    </source>
</evidence>
<dbReference type="Pfam" id="PF02685">
    <property type="entry name" value="Glucokinase"/>
    <property type="match status" value="1"/>
</dbReference>
<keyword evidence="2 4" id="KW-0418">Kinase</keyword>
<dbReference type="Pfam" id="PF00232">
    <property type="entry name" value="Glyco_hydro_1"/>
    <property type="match status" value="1"/>
</dbReference>
<dbReference type="AlphaFoldDB" id="A0A1H3E889"/>
<dbReference type="RefSeq" id="WP_074738670.1">
    <property type="nucleotide sequence ID" value="NZ_FNNP01000010.1"/>
</dbReference>
<dbReference type="SUPFAM" id="SSF51445">
    <property type="entry name" value="(Trans)glycosidases"/>
    <property type="match status" value="1"/>
</dbReference>
<protein>
    <submittedName>
        <fullName evidence="4">Glucokinase</fullName>
    </submittedName>
</protein>
<dbReference type="GO" id="GO:0004553">
    <property type="term" value="F:hydrolase activity, hydrolyzing O-glycosyl compounds"/>
    <property type="evidence" value="ECO:0007669"/>
    <property type="project" value="InterPro"/>
</dbReference>
<dbReference type="InterPro" id="IPR043129">
    <property type="entry name" value="ATPase_NBD"/>
</dbReference>
<dbReference type="SUPFAM" id="SSF53067">
    <property type="entry name" value="Actin-like ATPase domain"/>
    <property type="match status" value="1"/>
</dbReference>
<name>A0A1H3E889_9RHOB</name>
<dbReference type="GO" id="GO:0005829">
    <property type="term" value="C:cytosol"/>
    <property type="evidence" value="ECO:0007669"/>
    <property type="project" value="TreeGrafter"/>
</dbReference>
<sequence length="621" mass="67291">MKYTRSDFPDGFLFGADAPAEMAAGLDMYRFSVRWLDILPDGRTPDTTALDGCERWIDQILAHNLRPCVMLDHVEIPTTLNDIGGWRNRDIADCFARFAEAIVARMGDRIFNISTSNLSVERPGDPRTEARSLHHQLLAQGAARQAMRSYGMVNLGTDVLLPDPVVLDAIFNKMYPQSLLDRLGDHLPDNWLDDFTVIAEPIDWCGVSAKVNSDIDPLMRTAREYTGSLPLFVTLALGTNSDQSNELAAVHAALDRGTPIKGIIVQSDDTNTLKTLKLLTGDCNRPAPWIRPKGGLHAHWNLVADIGGTNTRLGVVTEGKLTDLRKHPTRTLDDLQEALHYLCDEIGTRPRAVVAAGAGPVQNGTIRLTNANLELSEDALAKATGAHHTYVINDFTAAAWSVAEITGNDIEILQGEATPPLGTRLVVGPGTGLGVGALLYSEGHFHTVSGEGGHVGLSPRHLDEVEVFSAARQIVPECFFDDTLTIEAEMFLSGTGLPVLYQAIGITEGQINVTMRSAKDILQDAQDGSDACAVKAARIFTEHLGAVMGDLAVALMPTGGVFLVGGVAEKNRWLFGQDFLRAFNAGGRFSDLRKTMNLYVSEQGEFGIVGANNFCKNALLR</sequence>
<dbReference type="GO" id="GO:0006096">
    <property type="term" value="P:glycolytic process"/>
    <property type="evidence" value="ECO:0007669"/>
    <property type="project" value="InterPro"/>
</dbReference>
<dbReference type="Gene3D" id="3.20.20.80">
    <property type="entry name" value="Glycosidases"/>
    <property type="match status" value="1"/>
</dbReference>
<dbReference type="PANTHER" id="PTHR47690">
    <property type="entry name" value="GLUCOKINASE"/>
    <property type="match status" value="1"/>
</dbReference>
<dbReference type="InterPro" id="IPR017853">
    <property type="entry name" value="GH"/>
</dbReference>
<dbReference type="Proteomes" id="UP000183400">
    <property type="component" value="Unassembled WGS sequence"/>
</dbReference>
<reference evidence="5" key="1">
    <citation type="submission" date="2016-10" db="EMBL/GenBank/DDBJ databases">
        <authorList>
            <person name="Varghese N."/>
            <person name="Submissions S."/>
        </authorList>
    </citation>
    <scope>NUCLEOTIDE SEQUENCE [LARGE SCALE GENOMIC DNA]</scope>
    <source>
        <strain evidence="5">DSM 27839</strain>
    </source>
</reference>
<dbReference type="GO" id="GO:0004340">
    <property type="term" value="F:glucokinase activity"/>
    <property type="evidence" value="ECO:0007669"/>
    <property type="project" value="InterPro"/>
</dbReference>
<dbReference type="InterPro" id="IPR050201">
    <property type="entry name" value="Bacterial_glucokinase"/>
</dbReference>
<dbReference type="PANTHER" id="PTHR47690:SF1">
    <property type="entry name" value="GLUCOKINASE"/>
    <property type="match status" value="1"/>
</dbReference>
<dbReference type="Gene3D" id="3.40.367.20">
    <property type="match status" value="1"/>
</dbReference>
<accession>A0A1H3E889</accession>
<organism evidence="4 5">
    <name type="scientific">Ruegeria halocynthiae</name>
    <dbReference type="NCBI Taxonomy" id="985054"/>
    <lineage>
        <taxon>Bacteria</taxon>
        <taxon>Pseudomonadati</taxon>
        <taxon>Pseudomonadota</taxon>
        <taxon>Alphaproteobacteria</taxon>
        <taxon>Rhodobacterales</taxon>
        <taxon>Roseobacteraceae</taxon>
        <taxon>Ruegeria</taxon>
    </lineage>
</organism>
<keyword evidence="1" id="KW-0808">Transferase</keyword>
<dbReference type="InterPro" id="IPR003836">
    <property type="entry name" value="Glucokinase"/>
</dbReference>
<dbReference type="GO" id="GO:0005524">
    <property type="term" value="F:ATP binding"/>
    <property type="evidence" value="ECO:0007669"/>
    <property type="project" value="InterPro"/>
</dbReference>
<evidence type="ECO:0000313" key="5">
    <source>
        <dbReference type="Proteomes" id="UP000183400"/>
    </source>
</evidence>
<comment type="similarity">
    <text evidence="3">Belongs to the bacterial glucokinase family.</text>
</comment>
<gene>
    <name evidence="4" type="ORF">SAMN05444358_11073</name>
</gene>
<evidence type="ECO:0000313" key="4">
    <source>
        <dbReference type="EMBL" id="SDX74134.1"/>
    </source>
</evidence>
<keyword evidence="5" id="KW-1185">Reference proteome</keyword>
<dbReference type="OrthoDB" id="9765195at2"/>
<evidence type="ECO:0000256" key="3">
    <source>
        <dbReference type="RuleBase" id="RU004046"/>
    </source>
</evidence>
<proteinExistence type="inferred from homology"/>
<dbReference type="Gene3D" id="3.30.420.40">
    <property type="match status" value="1"/>
</dbReference>
<dbReference type="CDD" id="cd24008">
    <property type="entry name" value="ASKHA_NBD_GLK"/>
    <property type="match status" value="1"/>
</dbReference>